<dbReference type="EMBL" id="MTQA01000028">
    <property type="protein sequence ID" value="PNP85186.1"/>
    <property type="molecule type" value="Genomic_DNA"/>
</dbReference>
<feature type="region of interest" description="Disordered" evidence="1">
    <location>
        <begin position="364"/>
        <end position="385"/>
    </location>
</feature>
<name>A0A2K0WSH8_GIBNY</name>
<sequence>MVSQSSYHYGSSLDASKSRSLRMRWPHLRQKLSPRIWQKSTPINNTSSTTVDSSDISLKNGIPAVAAGDLNYPSVEWGEGRQATPTFSKLFSKLVLQPASPNNGHYKTQGTTSHQTRSKRPDKAGQRRKSASKGARDAGSGSGSGGGGKGGKGRGGGNGPPPPDGWRFPPLGDARPPKCLGCPFYMTEPLRYHECSSLRLQRPSDVSQHIKRTHLLQEIGLGFLRDTESIDRTEGSEAGTYTNANDITLYHATCRIEFHGPTAEENRQDHCRNLECVEAGIEDTGVMLPAEYDILTGARDAVSGSVAKWYAMWKVCYPPVRRVGYPPATTTILTRFRTVPASPYVSYLGGDETDRELQQIVQDQQRQRDLDIRQASQPVSTSSHLPSTGLDPWGFFAQETPGLQHASPFHSSSLTLPLQQHELLTGQPSNRTATSLGSLLQQSQMPYRTPISSSTPSTLPLQPPMVQLPYQDPHLGFPSEASDPASQQAMNWWSNPANWNRDYYGGSQ</sequence>
<dbReference type="STRING" id="42673.A0A2K0WSH8"/>
<feature type="compositionally biased region" description="Gly residues" evidence="1">
    <location>
        <begin position="140"/>
        <end position="158"/>
    </location>
</feature>
<dbReference type="OrthoDB" id="3564303at2759"/>
<evidence type="ECO:0000313" key="3">
    <source>
        <dbReference type="Proteomes" id="UP000236664"/>
    </source>
</evidence>
<proteinExistence type="predicted"/>
<gene>
    <name evidence="2" type="ORF">FNYG_01415</name>
</gene>
<feature type="region of interest" description="Disordered" evidence="1">
    <location>
        <begin position="98"/>
        <end position="172"/>
    </location>
</feature>
<accession>A0A2K0WSH8</accession>
<protein>
    <submittedName>
        <fullName evidence="2">Uncharacterized protein</fullName>
    </submittedName>
</protein>
<dbReference type="Proteomes" id="UP000236664">
    <property type="component" value="Unassembled WGS sequence"/>
</dbReference>
<evidence type="ECO:0000313" key="2">
    <source>
        <dbReference type="EMBL" id="PNP85186.1"/>
    </source>
</evidence>
<feature type="compositionally biased region" description="Polar residues" evidence="1">
    <location>
        <begin position="99"/>
        <end position="115"/>
    </location>
</feature>
<evidence type="ECO:0000256" key="1">
    <source>
        <dbReference type="SAM" id="MobiDB-lite"/>
    </source>
</evidence>
<organism evidence="2 3">
    <name type="scientific">Gibberella nygamai</name>
    <name type="common">Bean root rot disease fungus</name>
    <name type="synonym">Fusarium nygamai</name>
    <dbReference type="NCBI Taxonomy" id="42673"/>
    <lineage>
        <taxon>Eukaryota</taxon>
        <taxon>Fungi</taxon>
        <taxon>Dikarya</taxon>
        <taxon>Ascomycota</taxon>
        <taxon>Pezizomycotina</taxon>
        <taxon>Sordariomycetes</taxon>
        <taxon>Hypocreomycetidae</taxon>
        <taxon>Hypocreales</taxon>
        <taxon>Nectriaceae</taxon>
        <taxon>Fusarium</taxon>
        <taxon>Fusarium fujikuroi species complex</taxon>
    </lineage>
</organism>
<keyword evidence="3" id="KW-1185">Reference proteome</keyword>
<comment type="caution">
    <text evidence="2">The sequence shown here is derived from an EMBL/GenBank/DDBJ whole genome shotgun (WGS) entry which is preliminary data.</text>
</comment>
<reference evidence="2 3" key="1">
    <citation type="submission" date="2017-06" db="EMBL/GenBank/DDBJ databases">
        <title>Genome of Fusarium nygamai isolate CS10214.</title>
        <authorList>
            <person name="Gardiner D.M."/>
            <person name="Obanor F."/>
            <person name="Kazan K."/>
        </authorList>
    </citation>
    <scope>NUCLEOTIDE SEQUENCE [LARGE SCALE GENOMIC DNA]</scope>
    <source>
        <strain evidence="2 3">CS10214</strain>
    </source>
</reference>
<dbReference type="AlphaFoldDB" id="A0A2K0WSH8"/>
<feature type="compositionally biased region" description="Polar residues" evidence="1">
    <location>
        <begin position="375"/>
        <end position="385"/>
    </location>
</feature>